<comment type="subcellular location">
    <subcellularLocation>
        <location evidence="5">Membrane</location>
        <topology evidence="5">Single-pass membrane protein</topology>
    </subcellularLocation>
</comment>
<comment type="caution">
    <text evidence="6">The sequence shown here is derived from an EMBL/GenBank/DDBJ whole genome shotgun (WGS) entry which is preliminary data.</text>
</comment>
<feature type="transmembrane region" description="Helical" evidence="5">
    <location>
        <begin position="487"/>
        <end position="506"/>
    </location>
</feature>
<comment type="catalytic activity">
    <reaction evidence="5">
        <text>glucuronate acceptor + UDP-alpha-D-glucuronate = acceptor beta-D-glucuronoside + UDP + H(+)</text>
        <dbReference type="Rhea" id="RHEA:21032"/>
        <dbReference type="ChEBI" id="CHEBI:15378"/>
        <dbReference type="ChEBI" id="CHEBI:58052"/>
        <dbReference type="ChEBI" id="CHEBI:58223"/>
        <dbReference type="ChEBI" id="CHEBI:132367"/>
        <dbReference type="ChEBI" id="CHEBI:132368"/>
        <dbReference type="EC" id="2.4.1.17"/>
    </reaction>
</comment>
<dbReference type="EC" id="2.4.1.17" evidence="5"/>
<dbReference type="EMBL" id="LNIX01000001">
    <property type="protein sequence ID" value="OXA61940.1"/>
    <property type="molecule type" value="Genomic_DNA"/>
</dbReference>
<dbReference type="PANTHER" id="PTHR48043">
    <property type="entry name" value="EG:EG0003.4 PROTEIN-RELATED"/>
    <property type="match status" value="1"/>
</dbReference>
<keyword evidence="2 4" id="KW-0328">Glycosyltransferase</keyword>
<evidence type="ECO:0000256" key="2">
    <source>
        <dbReference type="ARBA" id="ARBA00022676"/>
    </source>
</evidence>
<evidence type="ECO:0000256" key="4">
    <source>
        <dbReference type="RuleBase" id="RU003718"/>
    </source>
</evidence>
<keyword evidence="5" id="KW-1133">Transmembrane helix</keyword>
<keyword evidence="7" id="KW-1185">Reference proteome</keyword>
<name>A0A226EXL9_FOLCA</name>
<dbReference type="Proteomes" id="UP000198287">
    <property type="component" value="Unassembled WGS sequence"/>
</dbReference>
<feature type="chain" id="PRO_5011828808" description="UDP-glucuronosyltransferase" evidence="5">
    <location>
        <begin position="22"/>
        <end position="507"/>
    </location>
</feature>
<sequence length="507" mass="57465">MSSIFGFVLYLLASLACNVDGENILFLHAFGSRSHRISMMPLANALVSRGHNITYIAAVPAENPNPKMVDIIPKDFTAFIKNTVHTLFDARIRASKQGPIPMTKFAKLFAHSCSVLLTSSEFQAWLQTSPKIDLVVMDLIPDCGLGIAHKLNAKAIVYSTLPMYSRTVETVKIPPEALTPYGDHVYNAGRMTFFDKIKQVLMPLLTFYYEYVHAPAFELILQQGLNITNMPTLHDLYNNVSVVFMAGNYITELPRSLPPMFVAVPGLHLQAKSNALPKEIEEFIENEDGFVYISFGTVVVAHHLPIHIQNVFMDTIRAFPRIQFLWRWDGELPKNMPDNLYMSKWFPQQDVLGHPKIRAFITQAGRPSLQEALVNAVPMITLPFHGDQDFNAMRLDEIGVSIPLEISEITEQQLQSALTRALYDTEFRKNVKKMSNIFTDLPMKPIDTAVWWTEYVLRHEDVSYLKPMGRNLTWSYFPPVIGIGIKYLQILAVLVIVALTAWMIYIT</sequence>
<dbReference type="PANTHER" id="PTHR48043:SF145">
    <property type="entry name" value="FI06409P-RELATED"/>
    <property type="match status" value="1"/>
</dbReference>
<dbReference type="Pfam" id="PF00201">
    <property type="entry name" value="UDPGT"/>
    <property type="match status" value="1"/>
</dbReference>
<dbReference type="GO" id="GO:0016020">
    <property type="term" value="C:membrane"/>
    <property type="evidence" value="ECO:0007669"/>
    <property type="project" value="UniProtKB-SubCell"/>
</dbReference>
<dbReference type="CDD" id="cd03784">
    <property type="entry name" value="GT1_Gtf-like"/>
    <property type="match status" value="1"/>
</dbReference>
<evidence type="ECO:0000256" key="5">
    <source>
        <dbReference type="RuleBase" id="RU362059"/>
    </source>
</evidence>
<dbReference type="InterPro" id="IPR002213">
    <property type="entry name" value="UDP_glucos_trans"/>
</dbReference>
<evidence type="ECO:0000313" key="7">
    <source>
        <dbReference type="Proteomes" id="UP000198287"/>
    </source>
</evidence>
<keyword evidence="5" id="KW-0812">Transmembrane</keyword>
<dbReference type="AlphaFoldDB" id="A0A226EXL9"/>
<protein>
    <recommendedName>
        <fullName evidence="5">UDP-glucuronosyltransferase</fullName>
        <ecNumber evidence="5">2.4.1.17</ecNumber>
    </recommendedName>
</protein>
<comment type="similarity">
    <text evidence="1 4">Belongs to the UDP-glycosyltransferase family.</text>
</comment>
<dbReference type="Gene3D" id="3.40.50.2000">
    <property type="entry name" value="Glycogen Phosphorylase B"/>
    <property type="match status" value="2"/>
</dbReference>
<dbReference type="InterPro" id="IPR050271">
    <property type="entry name" value="UDP-glycosyltransferase"/>
</dbReference>
<reference evidence="6 7" key="1">
    <citation type="submission" date="2015-12" db="EMBL/GenBank/DDBJ databases">
        <title>The genome of Folsomia candida.</title>
        <authorList>
            <person name="Faddeeva A."/>
            <person name="Derks M.F."/>
            <person name="Anvar Y."/>
            <person name="Smit S."/>
            <person name="Van Straalen N."/>
            <person name="Roelofs D."/>
        </authorList>
    </citation>
    <scope>NUCLEOTIDE SEQUENCE [LARGE SCALE GENOMIC DNA]</scope>
    <source>
        <strain evidence="6 7">VU population</strain>
        <tissue evidence="6">Whole body</tissue>
    </source>
</reference>
<dbReference type="OMA" id="RNENTDH"/>
<keyword evidence="3 4" id="KW-0808">Transferase</keyword>
<dbReference type="FunFam" id="3.40.50.2000:FF:000050">
    <property type="entry name" value="UDP-glucuronosyltransferase"/>
    <property type="match status" value="1"/>
</dbReference>
<dbReference type="InterPro" id="IPR035595">
    <property type="entry name" value="UDP_glycos_trans_CS"/>
</dbReference>
<proteinExistence type="inferred from homology"/>
<feature type="signal peptide" evidence="5">
    <location>
        <begin position="1"/>
        <end position="21"/>
    </location>
</feature>
<dbReference type="GO" id="GO:0015020">
    <property type="term" value="F:glucuronosyltransferase activity"/>
    <property type="evidence" value="ECO:0007669"/>
    <property type="project" value="UniProtKB-EC"/>
</dbReference>
<evidence type="ECO:0000313" key="6">
    <source>
        <dbReference type="EMBL" id="OXA61940.1"/>
    </source>
</evidence>
<gene>
    <name evidence="6" type="ORF">Fcan01_01029</name>
</gene>
<dbReference type="PROSITE" id="PS00375">
    <property type="entry name" value="UDPGT"/>
    <property type="match status" value="1"/>
</dbReference>
<accession>A0A226EXL9</accession>
<organism evidence="6 7">
    <name type="scientific">Folsomia candida</name>
    <name type="common">Springtail</name>
    <dbReference type="NCBI Taxonomy" id="158441"/>
    <lineage>
        <taxon>Eukaryota</taxon>
        <taxon>Metazoa</taxon>
        <taxon>Ecdysozoa</taxon>
        <taxon>Arthropoda</taxon>
        <taxon>Hexapoda</taxon>
        <taxon>Collembola</taxon>
        <taxon>Entomobryomorpha</taxon>
        <taxon>Isotomoidea</taxon>
        <taxon>Isotomidae</taxon>
        <taxon>Proisotominae</taxon>
        <taxon>Folsomia</taxon>
    </lineage>
</organism>
<keyword evidence="5" id="KW-0472">Membrane</keyword>
<dbReference type="OrthoDB" id="5835829at2759"/>
<keyword evidence="5" id="KW-0732">Signal</keyword>
<evidence type="ECO:0000256" key="1">
    <source>
        <dbReference type="ARBA" id="ARBA00009995"/>
    </source>
</evidence>
<dbReference type="SUPFAM" id="SSF53756">
    <property type="entry name" value="UDP-Glycosyltransferase/glycogen phosphorylase"/>
    <property type="match status" value="1"/>
</dbReference>
<evidence type="ECO:0000256" key="3">
    <source>
        <dbReference type="ARBA" id="ARBA00022679"/>
    </source>
</evidence>